<keyword evidence="2" id="KW-1185">Reference proteome</keyword>
<dbReference type="OrthoDB" id="5873180at2759"/>
<dbReference type="Proteomes" id="UP000271889">
    <property type="component" value="Unassembled WGS sequence"/>
</dbReference>
<gene>
    <name evidence="1" type="ORF">CGOC_LOCUS128</name>
</gene>
<evidence type="ECO:0000313" key="1">
    <source>
        <dbReference type="EMBL" id="VDK42806.1"/>
    </source>
</evidence>
<dbReference type="EMBL" id="UYRV01000140">
    <property type="protein sequence ID" value="VDK42806.1"/>
    <property type="molecule type" value="Genomic_DNA"/>
</dbReference>
<organism evidence="1 2">
    <name type="scientific">Cylicostephanus goldi</name>
    <name type="common">Nematode worm</name>
    <dbReference type="NCBI Taxonomy" id="71465"/>
    <lineage>
        <taxon>Eukaryota</taxon>
        <taxon>Metazoa</taxon>
        <taxon>Ecdysozoa</taxon>
        <taxon>Nematoda</taxon>
        <taxon>Chromadorea</taxon>
        <taxon>Rhabditida</taxon>
        <taxon>Rhabditina</taxon>
        <taxon>Rhabditomorpha</taxon>
        <taxon>Strongyloidea</taxon>
        <taxon>Strongylidae</taxon>
        <taxon>Cylicostephanus</taxon>
    </lineage>
</organism>
<proteinExistence type="predicted"/>
<dbReference type="AlphaFoldDB" id="A0A3P6PSR3"/>
<feature type="non-terminal residue" evidence="1">
    <location>
        <position position="724"/>
    </location>
</feature>
<name>A0A3P6PSR3_CYLGO</name>
<reference evidence="1 2" key="1">
    <citation type="submission" date="2018-11" db="EMBL/GenBank/DDBJ databases">
        <authorList>
            <consortium name="Pathogen Informatics"/>
        </authorList>
    </citation>
    <scope>NUCLEOTIDE SEQUENCE [LARGE SCALE GENOMIC DNA]</scope>
</reference>
<accession>A0A3P6PSR3</accession>
<protein>
    <submittedName>
        <fullName evidence="1">Uncharacterized protein</fullName>
    </submittedName>
</protein>
<evidence type="ECO:0000313" key="2">
    <source>
        <dbReference type="Proteomes" id="UP000271889"/>
    </source>
</evidence>
<sequence>MAITNEYVLIIKGTAIEDRSDVRLFEGYYDSIESQSDFNIKRVTVLLTMSLDGFVPRRLSKLYSELLSLHETPLEVVVGEETWTVDVRLFRGVADMPAQQALFGVPRWNADYGCSKCYIKGIRDGNQRIWIPSNNADLVQRSEESFATDAEARQFGITNLFNPTSRFPELKVDRESLEHVKDCLAKITSHTYSNSLVLSLEDLPTCKGAEVDEMAFVLFPLVAAVDIVPSPIAAASLIGYWICVRLICKTSSLTRAVIEKAKSIAEHTRDLWIMLASQTFTMKCHWFFEHAMERELERFGSLYQWSAAPFEGHHRRLQVKMNQHTTNSSTLLIERYLLGKKVRSLLNETDNIALESLKKKTDNQNNRFPLEIKINERCYIPSNSQVCTEDLEEPEKTRILRSSNVPYTTMQRTSPYAITRSRAAKRVYAKPRALLDITSPRVVEERAIPTEEVPIALEEEVPQGNVYERREFHVEERREQRPASPPLPSHLHDCIDGGVLQVDTAAKLILAKMRRDEFNEAAYYEFVQSDVVARATTTYGSLNRPLGRDLDLLWGIANRITAEIARAVATKSMRCFDTAERPLPCVTTAPSVTNCTRMWKIDAEPPFAKIMNLLKECDDWSPRKKDTPYVQVSALYRHILQRICNPPERIREYSLRINTLKGRDLKLKSLPRGITDILIGKTSVNYCYLKKFHLEMVEDMLGNQREFGIYNEARTNQPHLIAII</sequence>